<gene>
    <name evidence="1" type="ORF">CRP01_31100</name>
</gene>
<dbReference type="PROSITE" id="PS51257">
    <property type="entry name" value="PROKAR_LIPOPROTEIN"/>
    <property type="match status" value="1"/>
</dbReference>
<proteinExistence type="predicted"/>
<keyword evidence="2" id="KW-1185">Reference proteome</keyword>
<reference evidence="1 2" key="1">
    <citation type="submission" date="2017-10" db="EMBL/GenBank/DDBJ databases">
        <title>The draft genome sequence of Lewinella nigricans NBRC 102662.</title>
        <authorList>
            <person name="Wang K."/>
        </authorList>
    </citation>
    <scope>NUCLEOTIDE SEQUENCE [LARGE SCALE GENOMIC DNA]</scope>
    <source>
        <strain evidence="1 2">NBRC 102662</strain>
    </source>
</reference>
<protein>
    <submittedName>
        <fullName evidence="1">Type 1 periplasmic binding fold superfamily protein</fullName>
    </submittedName>
</protein>
<name>A0A2D0N4E7_FLAN2</name>
<organism evidence="1 2">
    <name type="scientific">Flavilitoribacter nigricans (strain ATCC 23147 / DSM 23189 / NBRC 102662 / NCIMB 1420 / SS-2)</name>
    <name type="common">Lewinella nigricans</name>
    <dbReference type="NCBI Taxonomy" id="1122177"/>
    <lineage>
        <taxon>Bacteria</taxon>
        <taxon>Pseudomonadati</taxon>
        <taxon>Bacteroidota</taxon>
        <taxon>Saprospiria</taxon>
        <taxon>Saprospirales</taxon>
        <taxon>Lewinellaceae</taxon>
        <taxon>Flavilitoribacter</taxon>
    </lineage>
</organism>
<dbReference type="AlphaFoldDB" id="A0A2D0N4E7"/>
<dbReference type="OrthoDB" id="713689at2"/>
<dbReference type="Proteomes" id="UP000223913">
    <property type="component" value="Unassembled WGS sequence"/>
</dbReference>
<dbReference type="EMBL" id="PDUD01000038">
    <property type="protein sequence ID" value="PHN02643.1"/>
    <property type="molecule type" value="Genomic_DNA"/>
</dbReference>
<comment type="caution">
    <text evidence="1">The sequence shown here is derived from an EMBL/GenBank/DDBJ whole genome shotgun (WGS) entry which is preliminary data.</text>
</comment>
<dbReference type="RefSeq" id="WP_099153972.1">
    <property type="nucleotide sequence ID" value="NZ_PDUD01000038.1"/>
</dbReference>
<evidence type="ECO:0000313" key="1">
    <source>
        <dbReference type="EMBL" id="PHN02643.1"/>
    </source>
</evidence>
<accession>A0A2D0N4E7</accession>
<evidence type="ECO:0000313" key="2">
    <source>
        <dbReference type="Proteomes" id="UP000223913"/>
    </source>
</evidence>
<sequence>MNQILKFFTLGFIAFSLIGITACQKDDDDMTDPGNEQEVITTVQLEFTPELGGDVLTFVFSDPDGPGGQAPAVDNIELAANTTYEVTVEFIDNSGSTPVFITDEVQEEAEEHLVCYEVTGDLSPLTIKDQDMNGDALGLIATMMTGDAGSGDLTVSLKHEPVKDSATPCSTGETDVEATFQVTVN</sequence>